<protein>
    <submittedName>
        <fullName evidence="3">DUF2235 domain-containing protein</fullName>
    </submittedName>
</protein>
<organism evidence="3 4">
    <name type="scientific">Streptomyces milbemycinicus</name>
    <dbReference type="NCBI Taxonomy" id="476552"/>
    <lineage>
        <taxon>Bacteria</taxon>
        <taxon>Bacillati</taxon>
        <taxon>Actinomycetota</taxon>
        <taxon>Actinomycetes</taxon>
        <taxon>Kitasatosporales</taxon>
        <taxon>Streptomycetaceae</taxon>
        <taxon>Streptomyces</taxon>
    </lineage>
</organism>
<name>A0ABW8M1Q0_9ACTN</name>
<reference evidence="3 4" key="1">
    <citation type="submission" date="2024-11" db="EMBL/GenBank/DDBJ databases">
        <title>The Natural Products Discovery Center: Release of the First 8490 Sequenced Strains for Exploring Actinobacteria Biosynthetic Diversity.</title>
        <authorList>
            <person name="Kalkreuter E."/>
            <person name="Kautsar S.A."/>
            <person name="Yang D."/>
            <person name="Bader C.D."/>
            <person name="Teijaro C.N."/>
            <person name="Fluegel L."/>
            <person name="Davis C.M."/>
            <person name="Simpson J.R."/>
            <person name="Lauterbach L."/>
            <person name="Steele A.D."/>
            <person name="Gui C."/>
            <person name="Meng S."/>
            <person name="Li G."/>
            <person name="Viehrig K."/>
            <person name="Ye F."/>
            <person name="Su P."/>
            <person name="Kiefer A.F."/>
            <person name="Nichols A."/>
            <person name="Cepeda A.J."/>
            <person name="Yan W."/>
            <person name="Fan B."/>
            <person name="Jiang Y."/>
            <person name="Adhikari A."/>
            <person name="Zheng C.-J."/>
            <person name="Schuster L."/>
            <person name="Cowan T.M."/>
            <person name="Smanski M.J."/>
            <person name="Chevrette M.G."/>
            <person name="De Carvalho L.P.S."/>
            <person name="Shen B."/>
        </authorList>
    </citation>
    <scope>NUCLEOTIDE SEQUENCE [LARGE SCALE GENOMIC DNA]</scope>
    <source>
        <strain evidence="3 4">NPDC020863</strain>
    </source>
</reference>
<dbReference type="Pfam" id="PF09994">
    <property type="entry name" value="T6SS_Tle1-like_cat"/>
    <property type="match status" value="1"/>
</dbReference>
<dbReference type="PANTHER" id="PTHR33840">
    <property type="match status" value="1"/>
</dbReference>
<comment type="caution">
    <text evidence="3">The sequence shown here is derived from an EMBL/GenBank/DDBJ whole genome shotgun (WGS) entry which is preliminary data.</text>
</comment>
<keyword evidence="4" id="KW-1185">Reference proteome</keyword>
<sequence>MPKSLIVCCDGTWNTADQVEGRQPCPTNVTKLALAVASQDAAGHRQCVYYHRGVGTSRWDRLRGGAFGVGLSRNVLDAYRFLVDNYEPGDVLYFFGFSRGAFTARSVAGMVRNCGILRRENSHRIDEAWALYRSSADRPSGVAASLFRRAYSYDPRIRFIGVWDTVGALGVPALGPRWLKPVIRRLNHRWEFHDTKLSTRVDGAFHALAIDERRSAFEPALWHQQPGAEGQELKQVWFTGVHCDIGGGYAEASLSDIALLWMVDRAREYGLEFQPGAISPDGPSRISPGESVDFRVEPDPMAPPHPSRTGLYRLVKPLDRPIGEAAHRAGRADGCEYLATTAKERYDGDPGYRPPRLVKYLAQPENVRLESVHLESTPQAAPPLGERPRGE</sequence>
<dbReference type="RefSeq" id="WP_358706741.1">
    <property type="nucleotide sequence ID" value="NZ_JBFACG010000032.1"/>
</dbReference>
<feature type="domain" description="T6SS Phospholipase effector Tle1-like catalytic" evidence="2">
    <location>
        <begin position="3"/>
        <end position="264"/>
    </location>
</feature>
<dbReference type="SUPFAM" id="SSF53474">
    <property type="entry name" value="alpha/beta-Hydrolases"/>
    <property type="match status" value="1"/>
</dbReference>
<dbReference type="Proteomes" id="UP001620295">
    <property type="component" value="Unassembled WGS sequence"/>
</dbReference>
<proteinExistence type="predicted"/>
<dbReference type="InterPro" id="IPR018712">
    <property type="entry name" value="Tle1-like_cat"/>
</dbReference>
<feature type="region of interest" description="Disordered" evidence="1">
    <location>
        <begin position="371"/>
        <end position="391"/>
    </location>
</feature>
<evidence type="ECO:0000313" key="3">
    <source>
        <dbReference type="EMBL" id="MFK4272097.1"/>
    </source>
</evidence>
<dbReference type="EMBL" id="JBJDQH010000023">
    <property type="protein sequence ID" value="MFK4272097.1"/>
    <property type="molecule type" value="Genomic_DNA"/>
</dbReference>
<evidence type="ECO:0000256" key="1">
    <source>
        <dbReference type="SAM" id="MobiDB-lite"/>
    </source>
</evidence>
<accession>A0ABW8M1Q0</accession>
<dbReference type="InterPro" id="IPR029058">
    <property type="entry name" value="AB_hydrolase_fold"/>
</dbReference>
<evidence type="ECO:0000313" key="4">
    <source>
        <dbReference type="Proteomes" id="UP001620295"/>
    </source>
</evidence>
<gene>
    <name evidence="3" type="ORF">ACI2L5_45485</name>
</gene>
<dbReference type="PANTHER" id="PTHR33840:SF1">
    <property type="entry name" value="TLE1 PHOSPHOLIPASE DOMAIN-CONTAINING PROTEIN"/>
    <property type="match status" value="1"/>
</dbReference>
<evidence type="ECO:0000259" key="2">
    <source>
        <dbReference type="Pfam" id="PF09994"/>
    </source>
</evidence>